<dbReference type="InterPro" id="IPR012000">
    <property type="entry name" value="Thiamin_PyroP_enz_cen_dom"/>
</dbReference>
<dbReference type="NCBIfam" id="TIGR00118">
    <property type="entry name" value="acolac_lg"/>
    <property type="match status" value="1"/>
</dbReference>
<dbReference type="PANTHER" id="PTHR18968:SF13">
    <property type="entry name" value="ACETOLACTATE SYNTHASE CATALYTIC SUBUNIT, MITOCHONDRIAL"/>
    <property type="match status" value="1"/>
</dbReference>
<gene>
    <name evidence="13" type="primary">ilvB_3</name>
    <name evidence="13" type="ORF">AMURIS_02480</name>
</gene>
<feature type="domain" description="Thiamine pyrophosphate enzyme TPP-binding" evidence="11">
    <location>
        <begin position="382"/>
        <end position="529"/>
    </location>
</feature>
<evidence type="ECO:0000259" key="11">
    <source>
        <dbReference type="Pfam" id="PF02775"/>
    </source>
</evidence>
<dbReference type="Pfam" id="PF02775">
    <property type="entry name" value="TPP_enzyme_C"/>
    <property type="match status" value="1"/>
</dbReference>
<evidence type="ECO:0000256" key="8">
    <source>
        <dbReference type="ARBA" id="ARBA00048670"/>
    </source>
</evidence>
<evidence type="ECO:0000313" key="14">
    <source>
        <dbReference type="Proteomes" id="UP000236311"/>
    </source>
</evidence>
<dbReference type="Pfam" id="PF02776">
    <property type="entry name" value="TPP_enzyme_N"/>
    <property type="match status" value="1"/>
</dbReference>
<comment type="similarity">
    <text evidence="3 9">Belongs to the TPP enzyme family.</text>
</comment>
<comment type="pathway">
    <text evidence="1 9">Amino-acid biosynthesis; L-isoleucine biosynthesis; L-isoleucine from 2-oxobutanoate: step 1/4.</text>
</comment>
<dbReference type="PROSITE" id="PS00187">
    <property type="entry name" value="TPP_ENZYMES"/>
    <property type="match status" value="1"/>
</dbReference>
<dbReference type="FunFam" id="3.40.50.1220:FF:000008">
    <property type="entry name" value="Acetolactate synthase"/>
    <property type="match status" value="1"/>
</dbReference>
<dbReference type="Pfam" id="PF00205">
    <property type="entry name" value="TPP_enzyme_M"/>
    <property type="match status" value="1"/>
</dbReference>
<dbReference type="GO" id="GO:0005948">
    <property type="term" value="C:acetolactate synthase complex"/>
    <property type="evidence" value="ECO:0007669"/>
    <property type="project" value="TreeGrafter"/>
</dbReference>
<keyword evidence="9" id="KW-0479">Metal-binding</keyword>
<protein>
    <recommendedName>
        <fullName evidence="4 9">Acetolactate synthase</fullName>
        <ecNumber evidence="4 9">2.2.1.6</ecNumber>
    </recommendedName>
</protein>
<dbReference type="InterPro" id="IPR012846">
    <property type="entry name" value="Acetolactate_synth_lsu"/>
</dbReference>
<evidence type="ECO:0000256" key="9">
    <source>
        <dbReference type="RuleBase" id="RU003591"/>
    </source>
</evidence>
<comment type="cofactor">
    <cofactor evidence="9">
        <name>thiamine diphosphate</name>
        <dbReference type="ChEBI" id="CHEBI:58937"/>
    </cofactor>
    <text evidence="9">Binds 1 thiamine pyrophosphate per subunit.</text>
</comment>
<feature type="domain" description="Thiamine pyrophosphate enzyme N-terminal TPP-binding" evidence="12">
    <location>
        <begin position="1"/>
        <end position="114"/>
    </location>
</feature>
<reference evidence="13 14" key="1">
    <citation type="submission" date="2018-01" db="EMBL/GenBank/DDBJ databases">
        <authorList>
            <person name="Gaut B.S."/>
            <person name="Morton B.R."/>
            <person name="Clegg M.T."/>
            <person name="Duvall M.R."/>
        </authorList>
    </citation>
    <scope>NUCLEOTIDE SEQUENCE [LARGE SCALE GENOMIC DNA]</scope>
    <source>
        <strain evidence="13">GP69</strain>
    </source>
</reference>
<dbReference type="UniPathway" id="UPA00047">
    <property type="reaction ID" value="UER00055"/>
</dbReference>
<evidence type="ECO:0000256" key="1">
    <source>
        <dbReference type="ARBA" id="ARBA00004974"/>
    </source>
</evidence>
<evidence type="ECO:0000259" key="12">
    <source>
        <dbReference type="Pfam" id="PF02776"/>
    </source>
</evidence>
<dbReference type="GO" id="GO:0030976">
    <property type="term" value="F:thiamine pyrophosphate binding"/>
    <property type="evidence" value="ECO:0007669"/>
    <property type="project" value="UniProtKB-UniRule"/>
</dbReference>
<dbReference type="InterPro" id="IPR011766">
    <property type="entry name" value="TPP_enzyme_TPP-bd"/>
</dbReference>
<dbReference type="GO" id="GO:0009099">
    <property type="term" value="P:L-valine biosynthetic process"/>
    <property type="evidence" value="ECO:0007669"/>
    <property type="project" value="UniProtKB-UniPathway"/>
</dbReference>
<evidence type="ECO:0000256" key="3">
    <source>
        <dbReference type="ARBA" id="ARBA00007812"/>
    </source>
</evidence>
<dbReference type="UniPathway" id="UPA00049">
    <property type="reaction ID" value="UER00059"/>
</dbReference>
<dbReference type="CDD" id="cd07035">
    <property type="entry name" value="TPP_PYR_POX_like"/>
    <property type="match status" value="1"/>
</dbReference>
<evidence type="ECO:0000256" key="2">
    <source>
        <dbReference type="ARBA" id="ARBA00005025"/>
    </source>
</evidence>
<evidence type="ECO:0000259" key="10">
    <source>
        <dbReference type="Pfam" id="PF00205"/>
    </source>
</evidence>
<dbReference type="InterPro" id="IPR012001">
    <property type="entry name" value="Thiamin_PyroP_enz_TPP-bd_dom"/>
</dbReference>
<organism evidence="13 14">
    <name type="scientific">Acetatifactor muris</name>
    <dbReference type="NCBI Taxonomy" id="879566"/>
    <lineage>
        <taxon>Bacteria</taxon>
        <taxon>Bacillati</taxon>
        <taxon>Bacillota</taxon>
        <taxon>Clostridia</taxon>
        <taxon>Lachnospirales</taxon>
        <taxon>Lachnospiraceae</taxon>
        <taxon>Acetatifactor</taxon>
    </lineage>
</organism>
<dbReference type="EC" id="2.2.1.6" evidence="4 9"/>
<dbReference type="InterPro" id="IPR045229">
    <property type="entry name" value="TPP_enz"/>
</dbReference>
<keyword evidence="6 9" id="KW-0786">Thiamine pyrophosphate</keyword>
<dbReference type="Gene3D" id="3.40.50.1220">
    <property type="entry name" value="TPP-binding domain"/>
    <property type="match status" value="1"/>
</dbReference>
<evidence type="ECO:0000256" key="5">
    <source>
        <dbReference type="ARBA" id="ARBA00022605"/>
    </source>
</evidence>
<comment type="pathway">
    <text evidence="2 9">Amino-acid biosynthesis; L-valine biosynthesis; L-valine from pyruvate: step 1/4.</text>
</comment>
<evidence type="ECO:0000313" key="13">
    <source>
        <dbReference type="EMBL" id="SOY29759.1"/>
    </source>
</evidence>
<evidence type="ECO:0000256" key="7">
    <source>
        <dbReference type="ARBA" id="ARBA00023304"/>
    </source>
</evidence>
<dbReference type="GO" id="GO:0009097">
    <property type="term" value="P:isoleucine biosynthetic process"/>
    <property type="evidence" value="ECO:0007669"/>
    <property type="project" value="UniProtKB-UniPathway"/>
</dbReference>
<dbReference type="GO" id="GO:0050660">
    <property type="term" value="F:flavin adenine dinucleotide binding"/>
    <property type="evidence" value="ECO:0007669"/>
    <property type="project" value="InterPro"/>
</dbReference>
<keyword evidence="5 9" id="KW-0028">Amino-acid biosynthesis</keyword>
<dbReference type="AlphaFoldDB" id="A0A2K4ZH19"/>
<dbReference type="Proteomes" id="UP000236311">
    <property type="component" value="Unassembled WGS sequence"/>
</dbReference>
<dbReference type="GO" id="GO:0000287">
    <property type="term" value="F:magnesium ion binding"/>
    <property type="evidence" value="ECO:0007669"/>
    <property type="project" value="UniProtKB-UniRule"/>
</dbReference>
<dbReference type="InterPro" id="IPR000399">
    <property type="entry name" value="TPP-bd_CS"/>
</dbReference>
<dbReference type="PANTHER" id="PTHR18968">
    <property type="entry name" value="THIAMINE PYROPHOSPHATE ENZYMES"/>
    <property type="match status" value="1"/>
</dbReference>
<name>A0A2K4ZH19_9FIRM</name>
<comment type="cofactor">
    <cofactor evidence="9">
        <name>Mg(2+)</name>
        <dbReference type="ChEBI" id="CHEBI:18420"/>
    </cofactor>
    <text evidence="9">Binds 1 Mg(2+) ion per subunit.</text>
</comment>
<comment type="catalytic activity">
    <reaction evidence="8 9">
        <text>2 pyruvate + H(+) = (2S)-2-acetolactate + CO2</text>
        <dbReference type="Rhea" id="RHEA:25249"/>
        <dbReference type="ChEBI" id="CHEBI:15361"/>
        <dbReference type="ChEBI" id="CHEBI:15378"/>
        <dbReference type="ChEBI" id="CHEBI:16526"/>
        <dbReference type="ChEBI" id="CHEBI:58476"/>
        <dbReference type="EC" id="2.2.1.6"/>
    </reaction>
</comment>
<evidence type="ECO:0000256" key="4">
    <source>
        <dbReference type="ARBA" id="ARBA00013145"/>
    </source>
</evidence>
<dbReference type="EMBL" id="OFSM01000011">
    <property type="protein sequence ID" value="SOY29759.1"/>
    <property type="molecule type" value="Genomic_DNA"/>
</dbReference>
<evidence type="ECO:0000256" key="6">
    <source>
        <dbReference type="ARBA" id="ARBA00023052"/>
    </source>
</evidence>
<dbReference type="Gene3D" id="3.40.50.970">
    <property type="match status" value="2"/>
</dbReference>
<keyword evidence="9" id="KW-0460">Magnesium</keyword>
<keyword evidence="14" id="KW-1185">Reference proteome</keyword>
<keyword evidence="7 9" id="KW-0100">Branched-chain amino acid biosynthesis</keyword>
<keyword evidence="9 13" id="KW-0808">Transferase</keyword>
<proteinExistence type="inferred from homology"/>
<dbReference type="InterPro" id="IPR029061">
    <property type="entry name" value="THDP-binding"/>
</dbReference>
<accession>A0A2K4ZH19</accession>
<dbReference type="GO" id="GO:0003984">
    <property type="term" value="F:acetolactate synthase activity"/>
    <property type="evidence" value="ECO:0007669"/>
    <property type="project" value="UniProtKB-EC"/>
</dbReference>
<dbReference type="FunFam" id="3.40.50.970:FF:000007">
    <property type="entry name" value="Acetolactate synthase"/>
    <property type="match status" value="1"/>
</dbReference>
<dbReference type="SUPFAM" id="SSF52518">
    <property type="entry name" value="Thiamin diphosphate-binding fold (THDP-binding)"/>
    <property type="match status" value="2"/>
</dbReference>
<dbReference type="RefSeq" id="WP_103239881.1">
    <property type="nucleotide sequence ID" value="NZ_CANRXC010000006.1"/>
</dbReference>
<sequence length="537" mass="58749">MTGADAIIKCLEAEGVTTVFGYPGVAICPFYNSILESEIRTILIRTEQNAAHAASGVSRITGRPGVCAVTSGPGATNVITGIATAFADSIPLICITGQVNSELLGSDVFQEADITGAVESFVKYSYLVRNVNDIPRIFKEAFHIANTGRRGPVLIDVPIDIQNAVISRFKYPEEVSLRTYKPTVKGHVVQIKKVIAELKKARRPIICAGGGVLLSDAQNELRKFAEDHGVPVVSTMMGIGVMPTDHPLYYGMVGNNGQPYANRAMNESDLLIMVGARVADRAVNQPDMITRNKVLVHIDVDPAEIGKNAGPTIPLVGDAKHVFLDFEKEEFSCSFEEWIAVLNEYRNTLAKTRNPNSAYVDPAAFIEKLTTRMAEDAVYVADVGQNQIWSCTYAKVRKGKFLTTGGMGTMGYSIPAAVGVKVADPQRQVVAVCGDGSFQMSMMELATMCQHDIPVKIVVLKNNCLGMVRQYQHFTYMDHYSVIDLSGSPDLEKLSAAYNIPFLRLKDMDKCEETIDIFLKEDKSMILECIIDPMDLV</sequence>
<dbReference type="OrthoDB" id="4494979at2"/>
<dbReference type="SUPFAM" id="SSF52467">
    <property type="entry name" value="DHS-like NAD/FAD-binding domain"/>
    <property type="match status" value="1"/>
</dbReference>
<feature type="domain" description="Thiamine pyrophosphate enzyme central" evidence="10">
    <location>
        <begin position="191"/>
        <end position="322"/>
    </location>
</feature>
<dbReference type="InterPro" id="IPR029035">
    <property type="entry name" value="DHS-like_NAD/FAD-binding_dom"/>
</dbReference>